<accession>A0A9N9KE73</accession>
<keyword evidence="2" id="KW-1185">Reference proteome</keyword>
<comment type="caution">
    <text evidence="1">The sequence shown here is derived from an EMBL/GenBank/DDBJ whole genome shotgun (WGS) entry which is preliminary data.</text>
</comment>
<sequence length="52" mass="6054">VKLATQGQIHYKAKFFLLEPLPKPIPDFLPILRIPFDRSTFYNLITLQAQIV</sequence>
<dbReference type="AlphaFoldDB" id="A0A9N9KE73"/>
<feature type="non-terminal residue" evidence="1">
    <location>
        <position position="1"/>
    </location>
</feature>
<evidence type="ECO:0000313" key="2">
    <source>
        <dbReference type="Proteomes" id="UP000789396"/>
    </source>
</evidence>
<name>A0A9N9KE73_9GLOM</name>
<feature type="non-terminal residue" evidence="1">
    <location>
        <position position="52"/>
    </location>
</feature>
<reference evidence="1" key="1">
    <citation type="submission" date="2021-06" db="EMBL/GenBank/DDBJ databases">
        <authorList>
            <person name="Kallberg Y."/>
            <person name="Tangrot J."/>
            <person name="Rosling A."/>
        </authorList>
    </citation>
    <scope>NUCLEOTIDE SEQUENCE</scope>
    <source>
        <strain evidence="1">IN212</strain>
    </source>
</reference>
<dbReference type="OrthoDB" id="9895617at2759"/>
<gene>
    <name evidence="1" type="ORF">RFULGI_LOCUS19836</name>
</gene>
<dbReference type="Proteomes" id="UP000789396">
    <property type="component" value="Unassembled WGS sequence"/>
</dbReference>
<organism evidence="1 2">
    <name type="scientific">Racocetra fulgida</name>
    <dbReference type="NCBI Taxonomy" id="60492"/>
    <lineage>
        <taxon>Eukaryota</taxon>
        <taxon>Fungi</taxon>
        <taxon>Fungi incertae sedis</taxon>
        <taxon>Mucoromycota</taxon>
        <taxon>Glomeromycotina</taxon>
        <taxon>Glomeromycetes</taxon>
        <taxon>Diversisporales</taxon>
        <taxon>Gigasporaceae</taxon>
        <taxon>Racocetra</taxon>
    </lineage>
</organism>
<evidence type="ECO:0000313" key="1">
    <source>
        <dbReference type="EMBL" id="CAG8823322.1"/>
    </source>
</evidence>
<protein>
    <submittedName>
        <fullName evidence="1">8070_t:CDS:1</fullName>
    </submittedName>
</protein>
<proteinExistence type="predicted"/>
<dbReference type="EMBL" id="CAJVPZ010103575">
    <property type="protein sequence ID" value="CAG8823322.1"/>
    <property type="molecule type" value="Genomic_DNA"/>
</dbReference>